<evidence type="ECO:0000256" key="2">
    <source>
        <dbReference type="ARBA" id="ARBA00022692"/>
    </source>
</evidence>
<feature type="compositionally biased region" description="Low complexity" evidence="5">
    <location>
        <begin position="148"/>
        <end position="172"/>
    </location>
</feature>
<feature type="signal peptide" evidence="7">
    <location>
        <begin position="1"/>
        <end position="19"/>
    </location>
</feature>
<feature type="region of interest" description="Disordered" evidence="5">
    <location>
        <begin position="148"/>
        <end position="180"/>
    </location>
</feature>
<evidence type="ECO:0000256" key="4">
    <source>
        <dbReference type="ARBA" id="ARBA00023136"/>
    </source>
</evidence>
<evidence type="ECO:0000256" key="6">
    <source>
        <dbReference type="SAM" id="Phobius"/>
    </source>
</evidence>
<feature type="chain" id="PRO_5046185346" description="WSC domain-containing protein" evidence="7">
    <location>
        <begin position="20"/>
        <end position="279"/>
    </location>
</feature>
<evidence type="ECO:0000256" key="7">
    <source>
        <dbReference type="SAM" id="SignalP"/>
    </source>
</evidence>
<dbReference type="InterPro" id="IPR002889">
    <property type="entry name" value="WSC_carb-bd"/>
</dbReference>
<gene>
    <name evidence="9" type="ORF">VTK73DRAFT_10381</name>
</gene>
<evidence type="ECO:0000256" key="1">
    <source>
        <dbReference type="ARBA" id="ARBA00004167"/>
    </source>
</evidence>
<dbReference type="InterPro" id="IPR051694">
    <property type="entry name" value="Immunoregulatory_rcpt-like"/>
</dbReference>
<keyword evidence="3 6" id="KW-1133">Transmembrane helix</keyword>
<name>A0ABR3VX27_9PEZI</name>
<keyword evidence="4 6" id="KW-0472">Membrane</keyword>
<evidence type="ECO:0000313" key="10">
    <source>
        <dbReference type="Proteomes" id="UP001586593"/>
    </source>
</evidence>
<accession>A0ABR3VX27</accession>
<keyword evidence="2 6" id="KW-0812">Transmembrane</keyword>
<organism evidence="9 10">
    <name type="scientific">Phialemonium thermophilum</name>
    <dbReference type="NCBI Taxonomy" id="223376"/>
    <lineage>
        <taxon>Eukaryota</taxon>
        <taxon>Fungi</taxon>
        <taxon>Dikarya</taxon>
        <taxon>Ascomycota</taxon>
        <taxon>Pezizomycotina</taxon>
        <taxon>Sordariomycetes</taxon>
        <taxon>Sordariomycetidae</taxon>
        <taxon>Cephalothecales</taxon>
        <taxon>Cephalothecaceae</taxon>
        <taxon>Phialemonium</taxon>
    </lineage>
</organism>
<keyword evidence="10" id="KW-1185">Reference proteome</keyword>
<protein>
    <recommendedName>
        <fullName evidence="8">WSC domain-containing protein</fullName>
    </recommendedName>
</protein>
<evidence type="ECO:0000313" key="9">
    <source>
        <dbReference type="EMBL" id="KAL1847271.1"/>
    </source>
</evidence>
<feature type="transmembrane region" description="Helical" evidence="6">
    <location>
        <begin position="186"/>
        <end position="208"/>
    </location>
</feature>
<reference evidence="9 10" key="1">
    <citation type="journal article" date="2024" name="Commun. Biol.">
        <title>Comparative genomic analysis of thermophilic fungi reveals convergent evolutionary adaptations and gene losses.</title>
        <authorList>
            <person name="Steindorff A.S."/>
            <person name="Aguilar-Pontes M.V."/>
            <person name="Robinson A.J."/>
            <person name="Andreopoulos B."/>
            <person name="LaButti K."/>
            <person name="Kuo A."/>
            <person name="Mondo S."/>
            <person name="Riley R."/>
            <person name="Otillar R."/>
            <person name="Haridas S."/>
            <person name="Lipzen A."/>
            <person name="Grimwood J."/>
            <person name="Schmutz J."/>
            <person name="Clum A."/>
            <person name="Reid I.D."/>
            <person name="Moisan M.C."/>
            <person name="Butler G."/>
            <person name="Nguyen T.T.M."/>
            <person name="Dewar K."/>
            <person name="Conant G."/>
            <person name="Drula E."/>
            <person name="Henrissat B."/>
            <person name="Hansel C."/>
            <person name="Singer S."/>
            <person name="Hutchinson M.I."/>
            <person name="de Vries R.P."/>
            <person name="Natvig D.O."/>
            <person name="Powell A.J."/>
            <person name="Tsang A."/>
            <person name="Grigoriev I.V."/>
        </authorList>
    </citation>
    <scope>NUCLEOTIDE SEQUENCE [LARGE SCALE GENOMIC DNA]</scope>
    <source>
        <strain evidence="9 10">ATCC 24622</strain>
    </source>
</reference>
<evidence type="ECO:0000256" key="5">
    <source>
        <dbReference type="SAM" id="MobiDB-lite"/>
    </source>
</evidence>
<evidence type="ECO:0000256" key="3">
    <source>
        <dbReference type="ARBA" id="ARBA00022989"/>
    </source>
</evidence>
<comment type="subcellular location">
    <subcellularLocation>
        <location evidence="1">Membrane</location>
        <topology evidence="1">Single-pass membrane protein</topology>
    </subcellularLocation>
</comment>
<proteinExistence type="predicted"/>
<dbReference type="SMART" id="SM00321">
    <property type="entry name" value="WSC"/>
    <property type="match status" value="1"/>
</dbReference>
<dbReference type="PANTHER" id="PTHR15549">
    <property type="entry name" value="PAIRED IMMUNOGLOBULIN-LIKE TYPE 2 RECEPTOR"/>
    <property type="match status" value="1"/>
</dbReference>
<sequence>MMLQRAGWTALLAASSALAASAATSTFKTGVEEPSAPPMLGTPVVQGCFSSQGELKFDSIQTFNSKSKCAIDICLAKGKPVAGTMGANQCFCGDKYPPKAALVNDSNCNAGCSGFDKEACGGSFFWTIYNTGLTLAVKYSDNNALSSSVSSSTTSTPTSTTSTTAPATTTAAPEKKKSGGSNTGGIVAGVVVAVVVIAAIVGGVFFFLRRRRNREIEEEHRRNAAVNAFISGSKPPGSSGGYSVTDSRLDPVMAHRRISNGSIADNEDYSRRILRVTNA</sequence>
<dbReference type="Proteomes" id="UP001586593">
    <property type="component" value="Unassembled WGS sequence"/>
</dbReference>
<feature type="domain" description="WSC" evidence="8">
    <location>
        <begin position="42"/>
        <end position="132"/>
    </location>
</feature>
<dbReference type="PROSITE" id="PS51212">
    <property type="entry name" value="WSC"/>
    <property type="match status" value="1"/>
</dbReference>
<dbReference type="Pfam" id="PF01822">
    <property type="entry name" value="WSC"/>
    <property type="match status" value="1"/>
</dbReference>
<evidence type="ECO:0000259" key="8">
    <source>
        <dbReference type="PROSITE" id="PS51212"/>
    </source>
</evidence>
<dbReference type="EMBL" id="JAZHXJ010000985">
    <property type="protein sequence ID" value="KAL1847271.1"/>
    <property type="molecule type" value="Genomic_DNA"/>
</dbReference>
<comment type="caution">
    <text evidence="9">The sequence shown here is derived from an EMBL/GenBank/DDBJ whole genome shotgun (WGS) entry which is preliminary data.</text>
</comment>
<dbReference type="PANTHER" id="PTHR15549:SF26">
    <property type="entry name" value="AXIAL BUDDING PATTERN PROTEIN 2-RELATED"/>
    <property type="match status" value="1"/>
</dbReference>
<keyword evidence="7" id="KW-0732">Signal</keyword>